<evidence type="ECO:0000256" key="2">
    <source>
        <dbReference type="ARBA" id="ARBA00022670"/>
    </source>
</evidence>
<dbReference type="EMBL" id="JBHRYF010000002">
    <property type="protein sequence ID" value="MFC3659829.1"/>
    <property type="molecule type" value="Genomic_DNA"/>
</dbReference>
<dbReference type="CDD" id="cd03145">
    <property type="entry name" value="GAT1_cyanophycinase"/>
    <property type="match status" value="1"/>
</dbReference>
<evidence type="ECO:0000256" key="5">
    <source>
        <dbReference type="SAM" id="SignalP"/>
    </source>
</evidence>
<dbReference type="RefSeq" id="WP_386708121.1">
    <property type="nucleotide sequence ID" value="NZ_JBHRYF010000002.1"/>
</dbReference>
<dbReference type="InterPro" id="IPR029062">
    <property type="entry name" value="Class_I_gatase-like"/>
</dbReference>
<comment type="similarity">
    <text evidence="1">Belongs to the peptidase S51 family.</text>
</comment>
<feature type="signal peptide" evidence="5">
    <location>
        <begin position="1"/>
        <end position="35"/>
    </location>
</feature>
<proteinExistence type="inferred from homology"/>
<keyword evidence="3 6" id="KW-0378">Hydrolase</keyword>
<keyword evidence="6" id="KW-0121">Carboxypeptidase</keyword>
<keyword evidence="4" id="KW-0720">Serine protease</keyword>
<protein>
    <submittedName>
        <fullName evidence="6">Cyanophycinase</fullName>
        <ecNumber evidence="6">3.4.15.6</ecNumber>
    </submittedName>
</protein>
<feature type="chain" id="PRO_5045416473" evidence="5">
    <location>
        <begin position="36"/>
        <end position="364"/>
    </location>
</feature>
<evidence type="ECO:0000256" key="1">
    <source>
        <dbReference type="ARBA" id="ARBA00006534"/>
    </source>
</evidence>
<keyword evidence="2" id="KW-0645">Protease</keyword>
<evidence type="ECO:0000256" key="4">
    <source>
        <dbReference type="ARBA" id="ARBA00022825"/>
    </source>
</evidence>
<name>A0ABV7USA5_9GAMM</name>
<evidence type="ECO:0000313" key="7">
    <source>
        <dbReference type="Proteomes" id="UP001595724"/>
    </source>
</evidence>
<dbReference type="SUPFAM" id="SSF52317">
    <property type="entry name" value="Class I glutamine amidotransferase-like"/>
    <property type="match status" value="1"/>
</dbReference>
<gene>
    <name evidence="6" type="ORF">ACFOM9_07020</name>
</gene>
<dbReference type="PANTHER" id="PTHR36175:SF1">
    <property type="entry name" value="CYANOPHYCINASE"/>
    <property type="match status" value="1"/>
</dbReference>
<dbReference type="PANTHER" id="PTHR36175">
    <property type="entry name" value="CYANOPHYCINASE"/>
    <property type="match status" value="1"/>
</dbReference>
<reference evidence="7" key="1">
    <citation type="journal article" date="2019" name="Int. J. Syst. Evol. Microbiol.">
        <title>The Global Catalogue of Microorganisms (GCM) 10K type strain sequencing project: providing services to taxonomists for standard genome sequencing and annotation.</title>
        <authorList>
            <consortium name="The Broad Institute Genomics Platform"/>
            <consortium name="The Broad Institute Genome Sequencing Center for Infectious Disease"/>
            <person name="Wu L."/>
            <person name="Ma J."/>
        </authorList>
    </citation>
    <scope>NUCLEOTIDE SEQUENCE [LARGE SCALE GENOMIC DNA]</scope>
    <source>
        <strain evidence="7">KCTC 42211</strain>
    </source>
</reference>
<keyword evidence="5" id="KW-0732">Signal</keyword>
<comment type="caution">
    <text evidence="6">The sequence shown here is derived from an EMBL/GenBank/DDBJ whole genome shotgun (WGS) entry which is preliminary data.</text>
</comment>
<dbReference type="Pfam" id="PF03575">
    <property type="entry name" value="Peptidase_S51"/>
    <property type="match status" value="1"/>
</dbReference>
<evidence type="ECO:0000256" key="3">
    <source>
        <dbReference type="ARBA" id="ARBA00022801"/>
    </source>
</evidence>
<dbReference type="Proteomes" id="UP001595724">
    <property type="component" value="Unassembled WGS sequence"/>
</dbReference>
<organism evidence="6 7">
    <name type="scientific">Luteimonas notoginsengisoli</name>
    <dbReference type="NCBI Taxonomy" id="1578200"/>
    <lineage>
        <taxon>Bacteria</taxon>
        <taxon>Pseudomonadati</taxon>
        <taxon>Pseudomonadota</taxon>
        <taxon>Gammaproteobacteria</taxon>
        <taxon>Lysobacterales</taxon>
        <taxon>Lysobacteraceae</taxon>
        <taxon>Luteimonas</taxon>
    </lineage>
</organism>
<dbReference type="EC" id="3.4.15.6" evidence="6"/>
<evidence type="ECO:0000313" key="6">
    <source>
        <dbReference type="EMBL" id="MFC3659829.1"/>
    </source>
</evidence>
<sequence>MHLFAKLSASLSRAPSRLLAGVVLAACLLPGVVAAATAGPPVPAPVAEGDGYRYYTIGDLAMATPDPVEPGLMLVGGGEWPHEAVRWMIERAGHGHIVVLRASGAAEAQDEFYSEIGGVASAQTFVFSDRKAASDPAVLATLEAADGIFIAGGDQANYVRYWKGTPLNDVLDRHVQDGKPLGGTSAGLAILGAWSYGAMDGGSITSEVALRDPLGPGMTLVGDFLHLPLLRDVITDSHFAKRDRLGRLVAFVARLRSEGVADVAGLGIDESAALCIDGDGISRLYPGVQDGFAWLVQPTQPPGRVEPGQPLELDAVRVIGIGAGSRLRLPGLEVQAPAFEKIATASQGKLVLREATPAARAATR</sequence>
<accession>A0ABV7USA5</accession>
<keyword evidence="7" id="KW-1185">Reference proteome</keyword>
<dbReference type="Gene3D" id="3.40.50.880">
    <property type="match status" value="1"/>
</dbReference>
<dbReference type="GO" id="GO:0008241">
    <property type="term" value="F:peptidyl-dipeptidase activity"/>
    <property type="evidence" value="ECO:0007669"/>
    <property type="project" value="UniProtKB-EC"/>
</dbReference>
<dbReference type="GO" id="GO:0004180">
    <property type="term" value="F:carboxypeptidase activity"/>
    <property type="evidence" value="ECO:0007669"/>
    <property type="project" value="UniProtKB-KW"/>
</dbReference>
<dbReference type="InterPro" id="IPR005320">
    <property type="entry name" value="Peptidase_S51"/>
</dbReference>